<dbReference type="RefSeq" id="WP_210968573.1">
    <property type="nucleotide sequence ID" value="NZ_JAGPXE010000001.1"/>
</dbReference>
<protein>
    <submittedName>
        <fullName evidence="2">Uncharacterized protein</fullName>
    </submittedName>
</protein>
<proteinExistence type="predicted"/>
<evidence type="ECO:0000313" key="3">
    <source>
        <dbReference type="Proteomes" id="UP000674084"/>
    </source>
</evidence>
<comment type="caution">
    <text evidence="2">The sequence shown here is derived from an EMBL/GenBank/DDBJ whole genome shotgun (WGS) entry which is preliminary data.</text>
</comment>
<evidence type="ECO:0000256" key="1">
    <source>
        <dbReference type="SAM" id="MobiDB-lite"/>
    </source>
</evidence>
<evidence type="ECO:0000313" key="2">
    <source>
        <dbReference type="EMBL" id="MBQ0923110.1"/>
    </source>
</evidence>
<name>A0ABS5D9Z3_9PSEU</name>
<dbReference type="EMBL" id="JAGPXE010000001">
    <property type="protein sequence ID" value="MBQ0923110.1"/>
    <property type="molecule type" value="Genomic_DNA"/>
</dbReference>
<keyword evidence="3" id="KW-1185">Reference proteome</keyword>
<feature type="region of interest" description="Disordered" evidence="1">
    <location>
        <begin position="165"/>
        <end position="193"/>
    </location>
</feature>
<gene>
    <name evidence="2" type="ORF">KBO27_04090</name>
</gene>
<organism evidence="2 3">
    <name type="scientific">Saccharopolyspora endophytica</name>
    <dbReference type="NCBI Taxonomy" id="543886"/>
    <lineage>
        <taxon>Bacteria</taxon>
        <taxon>Bacillati</taxon>
        <taxon>Actinomycetota</taxon>
        <taxon>Actinomycetes</taxon>
        <taxon>Pseudonocardiales</taxon>
        <taxon>Pseudonocardiaceae</taxon>
        <taxon>Saccharopolyspora</taxon>
    </lineage>
</organism>
<sequence length="219" mass="23355">MSALGEVVSLAHLTITAIEEGKRLLSGSTEIIDEVAASLTEIFGGSADEGVGLAVGRVETTRTELAESATLLDMVTTSLLGYLDSIGATGFDSPTAHTQRGMSSVSTQKPGTWLHKSAAEHVDDRGSEIGRTPIVKARNHVREVATERELTCLFRALSSGARPVDKPGYPGSLMRHSDHTTVGYRTRSKTSPYPTLDISTAQGGRIKIHINGDQWGKRA</sequence>
<accession>A0ABS5D9Z3</accession>
<dbReference type="Proteomes" id="UP000674084">
    <property type="component" value="Unassembled WGS sequence"/>
</dbReference>
<reference evidence="2 3" key="1">
    <citation type="submission" date="2021-04" db="EMBL/GenBank/DDBJ databases">
        <title>Whole-genome sequencing of Saccharopolyspora endophytica KCTC 19397.</title>
        <authorList>
            <person name="Ay H."/>
            <person name="Saygin H."/>
            <person name="Sahin N."/>
        </authorList>
    </citation>
    <scope>NUCLEOTIDE SEQUENCE [LARGE SCALE GENOMIC DNA]</scope>
    <source>
        <strain evidence="2 3">KCTC 19397</strain>
    </source>
</reference>